<dbReference type="KEGG" id="nwl:NWFMUON74_55520"/>
<dbReference type="InterPro" id="IPR029058">
    <property type="entry name" value="AB_hydrolase_fold"/>
</dbReference>
<dbReference type="RefSeq" id="WP_187684640.1">
    <property type="nucleotide sequence ID" value="NZ_AP023396.1"/>
</dbReference>
<evidence type="ECO:0000313" key="4">
    <source>
        <dbReference type="Proteomes" id="UP000516173"/>
    </source>
</evidence>
<keyword evidence="4" id="KW-1185">Reference proteome</keyword>
<dbReference type="Gene3D" id="3.40.50.1820">
    <property type="entry name" value="alpha/beta hydrolase"/>
    <property type="match status" value="1"/>
</dbReference>
<feature type="transmembrane region" description="Helical" evidence="1">
    <location>
        <begin position="45"/>
        <end position="68"/>
    </location>
</feature>
<dbReference type="GeneID" id="80349990"/>
<accession>A0A7G1KRH3</accession>
<keyword evidence="1" id="KW-0472">Membrane</keyword>
<keyword evidence="1" id="KW-1133">Transmembrane helix</keyword>
<feature type="domain" description="AB hydrolase-1" evidence="2">
    <location>
        <begin position="4"/>
        <end position="192"/>
    </location>
</feature>
<name>A0A7G1KRH3_9NOCA</name>
<evidence type="ECO:0000259" key="2">
    <source>
        <dbReference type="Pfam" id="PF12697"/>
    </source>
</evidence>
<reference evidence="3 4" key="1">
    <citation type="submission" date="2020-08" db="EMBL/GenBank/DDBJ databases">
        <title>Genome Sequencing of Nocardia wallacei strain FMUON74 and assembly.</title>
        <authorList>
            <person name="Toyokawa M."/>
            <person name="Uesaka K."/>
        </authorList>
    </citation>
    <scope>NUCLEOTIDE SEQUENCE [LARGE SCALE GENOMIC DNA]</scope>
    <source>
        <strain evidence="3 4">FMUON74</strain>
    </source>
</reference>
<proteinExistence type="predicted"/>
<dbReference type="EMBL" id="AP023396">
    <property type="protein sequence ID" value="BCK57780.1"/>
    <property type="molecule type" value="Genomic_DNA"/>
</dbReference>
<gene>
    <name evidence="3" type="ORF">NWFMUON74_55520</name>
</gene>
<dbReference type="GO" id="GO:0003824">
    <property type="term" value="F:catalytic activity"/>
    <property type="evidence" value="ECO:0007669"/>
    <property type="project" value="UniProtKB-ARBA"/>
</dbReference>
<dbReference type="SUPFAM" id="SSF53474">
    <property type="entry name" value="alpha/beta-Hydrolases"/>
    <property type="match status" value="1"/>
</dbReference>
<evidence type="ECO:0000256" key="1">
    <source>
        <dbReference type="SAM" id="Phobius"/>
    </source>
</evidence>
<dbReference type="AlphaFoldDB" id="A0A7G1KRH3"/>
<sequence length="206" mass="20968">MRRVVLIHGAATDSRVWDATAAALSGTAEVLAPDRPQSGDLDTEIAFLAPMCLGAFVFGVSGGATLGLELAARGVPLAGALLHEPAAGSLAPGLLDHVAAGLASGGIEGFGHALYGPAWQPGRTRATRATVAAEFAMFAAFEPTPLPAPDRIVLSVGELSPGPRHRAVTALARFLNTRRLVLPGVGHAAHLEGGLANPHLLASFAE</sequence>
<dbReference type="InterPro" id="IPR000073">
    <property type="entry name" value="AB_hydrolase_1"/>
</dbReference>
<organism evidence="3 4">
    <name type="scientific">Nocardia wallacei</name>
    <dbReference type="NCBI Taxonomy" id="480035"/>
    <lineage>
        <taxon>Bacteria</taxon>
        <taxon>Bacillati</taxon>
        <taxon>Actinomycetota</taxon>
        <taxon>Actinomycetes</taxon>
        <taxon>Mycobacteriales</taxon>
        <taxon>Nocardiaceae</taxon>
        <taxon>Nocardia</taxon>
    </lineage>
</organism>
<dbReference type="Proteomes" id="UP000516173">
    <property type="component" value="Chromosome"/>
</dbReference>
<dbReference type="Pfam" id="PF12697">
    <property type="entry name" value="Abhydrolase_6"/>
    <property type="match status" value="1"/>
</dbReference>
<keyword evidence="1" id="KW-0812">Transmembrane</keyword>
<protein>
    <recommendedName>
        <fullName evidence="2">AB hydrolase-1 domain-containing protein</fullName>
    </recommendedName>
</protein>
<evidence type="ECO:0000313" key="3">
    <source>
        <dbReference type="EMBL" id="BCK57780.1"/>
    </source>
</evidence>